<dbReference type="InterPro" id="IPR050896">
    <property type="entry name" value="Mito_lipid_metab_GTPase"/>
</dbReference>
<dbReference type="GO" id="GO:0009570">
    <property type="term" value="C:chloroplast stroma"/>
    <property type="evidence" value="ECO:0007669"/>
    <property type="project" value="TreeGrafter"/>
</dbReference>
<gene>
    <name evidence="1" type="ORF">BT93_L1031</name>
</gene>
<dbReference type="GO" id="GO:0009742">
    <property type="term" value="P:brassinosteroid mediated signaling pathway"/>
    <property type="evidence" value="ECO:0007669"/>
    <property type="project" value="TreeGrafter"/>
</dbReference>
<dbReference type="GO" id="GO:0005739">
    <property type="term" value="C:mitochondrion"/>
    <property type="evidence" value="ECO:0007669"/>
    <property type="project" value="TreeGrafter"/>
</dbReference>
<dbReference type="PANTHER" id="PTHR46434:SF3">
    <property type="entry name" value="GTP-BINDING PROTEIN BRASSINAZOLE INSENSITIVE PALE GREEN 2, CHLOROPLASTIC"/>
    <property type="match status" value="1"/>
</dbReference>
<reference evidence="1" key="1">
    <citation type="submission" date="2020-05" db="EMBL/GenBank/DDBJ databases">
        <title>WGS assembly of Corymbia citriodora subspecies variegata.</title>
        <authorList>
            <person name="Barry K."/>
            <person name="Hundley H."/>
            <person name="Shu S."/>
            <person name="Jenkins J."/>
            <person name="Grimwood J."/>
            <person name="Baten A."/>
        </authorList>
    </citation>
    <scope>NUCLEOTIDE SEQUENCE</scope>
    <source>
        <strain evidence="1">CV2-018</strain>
    </source>
</reference>
<dbReference type="PANTHER" id="PTHR46434">
    <property type="entry name" value="GENETIC INTERACTOR OF PROHIBITINS 3, MITOCHONDRIAL"/>
    <property type="match status" value="1"/>
</dbReference>
<organism evidence="1 2">
    <name type="scientific">Corymbia citriodora subsp. variegata</name>
    <dbReference type="NCBI Taxonomy" id="360336"/>
    <lineage>
        <taxon>Eukaryota</taxon>
        <taxon>Viridiplantae</taxon>
        <taxon>Streptophyta</taxon>
        <taxon>Embryophyta</taxon>
        <taxon>Tracheophyta</taxon>
        <taxon>Spermatophyta</taxon>
        <taxon>Magnoliopsida</taxon>
        <taxon>eudicotyledons</taxon>
        <taxon>Gunneridae</taxon>
        <taxon>Pentapetalae</taxon>
        <taxon>rosids</taxon>
        <taxon>malvids</taxon>
        <taxon>Myrtales</taxon>
        <taxon>Myrtaceae</taxon>
        <taxon>Myrtoideae</taxon>
        <taxon>Eucalypteae</taxon>
        <taxon>Corymbia</taxon>
    </lineage>
</organism>
<name>A0A8T0CNN1_CORYI</name>
<comment type="caution">
    <text evidence="1">The sequence shown here is derived from an EMBL/GenBank/DDBJ whole genome shotgun (WGS) entry which is preliminary data.</text>
</comment>
<protein>
    <submittedName>
        <fullName evidence="1">Uncharacterized protein</fullName>
    </submittedName>
</protein>
<dbReference type="EMBL" id="MU089824">
    <property type="protein sequence ID" value="KAF7849268.1"/>
    <property type="molecule type" value="Genomic_DNA"/>
</dbReference>
<sequence>MGSQLLVPSPLRLRRRLRSLIGGYDSSVDSSLSRASSCRSLGKSQPPVRKERASKVGKWEEREIKVSETSWDVNSLDIAVAGLGWFSIGLKGEATLSLWTYNGIEVTSREPLVPDRAPFLERPGKGLEDIGAMTESADLLKSLNVERQ</sequence>
<keyword evidence="2" id="KW-1185">Reference proteome</keyword>
<dbReference type="Proteomes" id="UP000806378">
    <property type="component" value="Unassembled WGS sequence"/>
</dbReference>
<dbReference type="Gramene" id="rna-gnl|WGS:JABURB|Cocit.L1031.1">
    <property type="protein sequence ID" value="cds-KAF7849268.1"/>
    <property type="gene ID" value="gene-BT93_L1031"/>
</dbReference>
<evidence type="ECO:0000313" key="2">
    <source>
        <dbReference type="Proteomes" id="UP000806378"/>
    </source>
</evidence>
<accession>A0A8T0CNN1</accession>
<evidence type="ECO:0000313" key="1">
    <source>
        <dbReference type="EMBL" id="KAF7849268.1"/>
    </source>
</evidence>
<dbReference type="GO" id="GO:1901259">
    <property type="term" value="P:chloroplast rRNA processing"/>
    <property type="evidence" value="ECO:0007669"/>
    <property type="project" value="TreeGrafter"/>
</dbReference>
<dbReference type="AlphaFoldDB" id="A0A8T0CNN1"/>
<proteinExistence type="predicted"/>
<dbReference type="OrthoDB" id="1696305at2759"/>